<feature type="region of interest" description="Disordered" evidence="1">
    <location>
        <begin position="45"/>
        <end position="64"/>
    </location>
</feature>
<evidence type="ECO:0000313" key="3">
    <source>
        <dbReference type="Proteomes" id="UP000887013"/>
    </source>
</evidence>
<protein>
    <submittedName>
        <fullName evidence="2">Uncharacterized protein</fullName>
    </submittedName>
</protein>
<proteinExistence type="predicted"/>
<sequence>MARRYVAGRTIPCRIVSTPRCLLRQAGRSRKSHYAAWRSRRLPLAQTNRPATTAGTTNPRSTLSRKVCEQQMAAGGCFADRAKNAARARRRRRCCLPACLPPAIPAIAAKRW</sequence>
<keyword evidence="3" id="KW-1185">Reference proteome</keyword>
<reference evidence="2" key="1">
    <citation type="submission" date="2020-08" db="EMBL/GenBank/DDBJ databases">
        <title>Multicomponent nature underlies the extraordinary mechanical properties of spider dragline silk.</title>
        <authorList>
            <person name="Kono N."/>
            <person name="Nakamura H."/>
            <person name="Mori M."/>
            <person name="Yoshida Y."/>
            <person name="Ohtoshi R."/>
            <person name="Malay A.D."/>
            <person name="Moran D.A.P."/>
            <person name="Tomita M."/>
            <person name="Numata K."/>
            <person name="Arakawa K."/>
        </authorList>
    </citation>
    <scope>NUCLEOTIDE SEQUENCE</scope>
</reference>
<dbReference type="Proteomes" id="UP000887013">
    <property type="component" value="Unassembled WGS sequence"/>
</dbReference>
<evidence type="ECO:0000256" key="1">
    <source>
        <dbReference type="SAM" id="MobiDB-lite"/>
    </source>
</evidence>
<evidence type="ECO:0000313" key="2">
    <source>
        <dbReference type="EMBL" id="GFT05001.1"/>
    </source>
</evidence>
<dbReference type="AlphaFoldDB" id="A0A8X6TFF8"/>
<comment type="caution">
    <text evidence="2">The sequence shown here is derived from an EMBL/GenBank/DDBJ whole genome shotgun (WGS) entry which is preliminary data.</text>
</comment>
<gene>
    <name evidence="2" type="ORF">NPIL_249241</name>
</gene>
<dbReference type="EMBL" id="BMAW01056264">
    <property type="protein sequence ID" value="GFT05001.1"/>
    <property type="molecule type" value="Genomic_DNA"/>
</dbReference>
<organism evidence="2 3">
    <name type="scientific">Nephila pilipes</name>
    <name type="common">Giant wood spider</name>
    <name type="synonym">Nephila maculata</name>
    <dbReference type="NCBI Taxonomy" id="299642"/>
    <lineage>
        <taxon>Eukaryota</taxon>
        <taxon>Metazoa</taxon>
        <taxon>Ecdysozoa</taxon>
        <taxon>Arthropoda</taxon>
        <taxon>Chelicerata</taxon>
        <taxon>Arachnida</taxon>
        <taxon>Araneae</taxon>
        <taxon>Araneomorphae</taxon>
        <taxon>Entelegynae</taxon>
        <taxon>Araneoidea</taxon>
        <taxon>Nephilidae</taxon>
        <taxon>Nephila</taxon>
    </lineage>
</organism>
<accession>A0A8X6TFF8</accession>
<name>A0A8X6TFF8_NEPPI</name>